<dbReference type="EMBL" id="QHKS01000065">
    <property type="protein sequence ID" value="RDJ97271.1"/>
    <property type="molecule type" value="Genomic_DNA"/>
</dbReference>
<evidence type="ECO:0000313" key="1">
    <source>
        <dbReference type="EMBL" id="RDJ97271.1"/>
    </source>
</evidence>
<gene>
    <name evidence="1" type="ORF">DLM46_38345</name>
</gene>
<dbReference type="OrthoDB" id="8771052at2"/>
<name>A0A370MV70_9BURK</name>
<organism evidence="1 2">
    <name type="scientific">Paraburkholderia lacunae</name>
    <dbReference type="NCBI Taxonomy" id="2211104"/>
    <lineage>
        <taxon>Bacteria</taxon>
        <taxon>Pseudomonadati</taxon>
        <taxon>Pseudomonadota</taxon>
        <taxon>Betaproteobacteria</taxon>
        <taxon>Burkholderiales</taxon>
        <taxon>Burkholderiaceae</taxon>
        <taxon>Paraburkholderia</taxon>
    </lineage>
</organism>
<proteinExistence type="predicted"/>
<comment type="caution">
    <text evidence="1">The sequence shown here is derived from an EMBL/GenBank/DDBJ whole genome shotgun (WGS) entry which is preliminary data.</text>
</comment>
<dbReference type="AlphaFoldDB" id="A0A370MV70"/>
<dbReference type="Proteomes" id="UP000254875">
    <property type="component" value="Unassembled WGS sequence"/>
</dbReference>
<reference evidence="2" key="1">
    <citation type="submission" date="2018-05" db="EMBL/GenBank/DDBJ databases">
        <authorList>
            <person name="Feng T."/>
        </authorList>
    </citation>
    <scope>NUCLEOTIDE SEQUENCE [LARGE SCALE GENOMIC DNA]</scope>
    <source>
        <strain evidence="2">S27</strain>
    </source>
</reference>
<keyword evidence="2" id="KW-1185">Reference proteome</keyword>
<accession>A0A370MV70</accession>
<evidence type="ECO:0000313" key="2">
    <source>
        <dbReference type="Proteomes" id="UP000254875"/>
    </source>
</evidence>
<sequence>MDDSVHVTQPVALARMRGAHRFEVFSLKLKRRLTFDRRGAVDEWIVLESDPTVLAFCERPGYVQIGDHRFLADFQVCYADRQELLLLPDPVAVDNGKPHADLDASAVTVRLLEPAELAASRIWIDNWQRMLPCLIATRDLVPTSLLNAVERFLATAQSLLAIEREFSTGDPVVARAAVFALLHAGRVSAPELRTEPLSWLTRFGAAEARP</sequence>
<protein>
    <submittedName>
        <fullName evidence="1">Uncharacterized protein</fullName>
    </submittedName>
</protein>